<dbReference type="CDD" id="cd00852">
    <property type="entry name" value="NifB"/>
    <property type="match status" value="1"/>
</dbReference>
<evidence type="ECO:0000259" key="1">
    <source>
        <dbReference type="Pfam" id="PF02579"/>
    </source>
</evidence>
<dbReference type="Proteomes" id="UP000054623">
    <property type="component" value="Unassembled WGS sequence"/>
</dbReference>
<name>A0A098B8N7_DESHA</name>
<dbReference type="OrthoDB" id="280278at2"/>
<reference evidence="3 4" key="2">
    <citation type="submission" date="2015-12" db="EMBL/GenBank/DDBJ databases">
        <title>Draft Genome Sequence of Desulfitobacterium hafniense Strain DH, a Sulfate-reducing Bacterium Isolated from Paddy Soils.</title>
        <authorList>
            <person name="Bao P."/>
            <person name="Zhang X."/>
            <person name="Li G."/>
        </authorList>
    </citation>
    <scope>NUCLEOTIDE SEQUENCE [LARGE SCALE GENOMIC DNA]</scope>
    <source>
        <strain evidence="3 4">DH</strain>
    </source>
</reference>
<evidence type="ECO:0000313" key="2">
    <source>
        <dbReference type="EMBL" id="CDX04226.1"/>
    </source>
</evidence>
<dbReference type="InterPro" id="IPR034165">
    <property type="entry name" value="NifB_C"/>
</dbReference>
<protein>
    <submittedName>
        <fullName evidence="2">Dinitrogenase iron-molybdenum cofactor</fullName>
    </submittedName>
</protein>
<reference evidence="2" key="1">
    <citation type="submission" date="2014-07" db="EMBL/GenBank/DDBJ databases">
        <authorList>
            <person name="Hornung V.Bastian."/>
        </authorList>
    </citation>
    <scope>NUCLEOTIDE SEQUENCE</scope>
    <source>
        <strain evidence="2">PCE-S</strain>
    </source>
</reference>
<gene>
    <name evidence="3" type="ORF">AT727_23165</name>
    <name evidence="2" type="ORF">DPCES_4340</name>
</gene>
<dbReference type="RefSeq" id="WP_005817403.1">
    <property type="nucleotide sequence ID" value="NZ_CABKQQ010000061.1"/>
</dbReference>
<dbReference type="InterPro" id="IPR036105">
    <property type="entry name" value="DiNase_FeMo-co_biosyn_sf"/>
</dbReference>
<sequence length="120" mass="13798">MLAAFASKDGKFVSQHFGHSPCFYIVEINEESYAWTFAERRENSPPCRFGEHDDQTFADSISLLSDCQVLFVVKVGSYAKAVLQRHNVQVLEMTGFIEDILAGYISYLKKQKERRAHHKH</sequence>
<accession>A0A098B8N7</accession>
<dbReference type="Pfam" id="PF02579">
    <property type="entry name" value="Nitro_FeMo-Co"/>
    <property type="match status" value="1"/>
</dbReference>
<dbReference type="PANTHER" id="PTHR33937">
    <property type="entry name" value="IRON-MOLYBDENUM PROTEIN-RELATED-RELATED"/>
    <property type="match status" value="1"/>
</dbReference>
<dbReference type="PATRIC" id="fig|49338.4.peg.4673"/>
<evidence type="ECO:0000313" key="3">
    <source>
        <dbReference type="EMBL" id="KTE90900.1"/>
    </source>
</evidence>
<dbReference type="Gene3D" id="3.30.420.130">
    <property type="entry name" value="Dinitrogenase iron-molybdenum cofactor biosynthesis domain"/>
    <property type="match status" value="1"/>
</dbReference>
<dbReference type="AlphaFoldDB" id="A0A098B8N7"/>
<evidence type="ECO:0000313" key="4">
    <source>
        <dbReference type="Proteomes" id="UP000054623"/>
    </source>
</evidence>
<dbReference type="PANTHER" id="PTHR33937:SF2">
    <property type="entry name" value="DINITROGENASE IRON-MOLYBDENUM COFACTOR BIOSYNTHESIS DOMAIN-CONTAINING PROTEIN"/>
    <property type="match status" value="1"/>
</dbReference>
<dbReference type="EMBL" id="LOCK01000030">
    <property type="protein sequence ID" value="KTE90900.1"/>
    <property type="molecule type" value="Genomic_DNA"/>
</dbReference>
<feature type="domain" description="Dinitrogenase iron-molybdenum cofactor biosynthesis" evidence="1">
    <location>
        <begin position="9"/>
        <end position="105"/>
    </location>
</feature>
<dbReference type="EMBL" id="LK996017">
    <property type="protein sequence ID" value="CDX04226.1"/>
    <property type="molecule type" value="Genomic_DNA"/>
</dbReference>
<dbReference type="InterPro" id="IPR003731">
    <property type="entry name" value="Di-Nase_FeMo-co_biosynth"/>
</dbReference>
<dbReference type="SUPFAM" id="SSF53146">
    <property type="entry name" value="Nitrogenase accessory factor-like"/>
    <property type="match status" value="1"/>
</dbReference>
<proteinExistence type="predicted"/>
<organism evidence="2">
    <name type="scientific">Desulfitobacterium hafniense</name>
    <name type="common">Desulfitobacterium frappieri</name>
    <dbReference type="NCBI Taxonomy" id="49338"/>
    <lineage>
        <taxon>Bacteria</taxon>
        <taxon>Bacillati</taxon>
        <taxon>Bacillota</taxon>
        <taxon>Clostridia</taxon>
        <taxon>Eubacteriales</taxon>
        <taxon>Desulfitobacteriaceae</taxon>
        <taxon>Desulfitobacterium</taxon>
    </lineage>
</organism>
<dbReference type="InterPro" id="IPR051840">
    <property type="entry name" value="NifX/NifY_domain"/>
</dbReference>